<proteinExistence type="predicted"/>
<name>A0A9W9T1H2_9EURO</name>
<evidence type="ECO:0000256" key="1">
    <source>
        <dbReference type="SAM" id="Phobius"/>
    </source>
</evidence>
<keyword evidence="1" id="KW-1133">Transmembrane helix</keyword>
<keyword evidence="1" id="KW-0472">Membrane</keyword>
<reference evidence="2" key="1">
    <citation type="submission" date="2022-11" db="EMBL/GenBank/DDBJ databases">
        <authorList>
            <person name="Petersen C."/>
        </authorList>
    </citation>
    <scope>NUCLEOTIDE SEQUENCE</scope>
    <source>
        <strain evidence="2">IBT 16849</strain>
    </source>
</reference>
<keyword evidence="3" id="KW-1185">Reference proteome</keyword>
<evidence type="ECO:0000313" key="2">
    <source>
        <dbReference type="EMBL" id="KAJ5205761.1"/>
    </source>
</evidence>
<comment type="caution">
    <text evidence="2">The sequence shown here is derived from an EMBL/GenBank/DDBJ whole genome shotgun (WGS) entry which is preliminary data.</text>
</comment>
<dbReference type="EMBL" id="JAPQKP010000002">
    <property type="protein sequence ID" value="KAJ5205761.1"/>
    <property type="molecule type" value="Genomic_DNA"/>
</dbReference>
<evidence type="ECO:0000313" key="3">
    <source>
        <dbReference type="Proteomes" id="UP001150879"/>
    </source>
</evidence>
<dbReference type="AlphaFoldDB" id="A0A9W9T1H2"/>
<organism evidence="2 3">
    <name type="scientific">Penicillium cf. griseofulvum</name>
    <dbReference type="NCBI Taxonomy" id="2972120"/>
    <lineage>
        <taxon>Eukaryota</taxon>
        <taxon>Fungi</taxon>
        <taxon>Dikarya</taxon>
        <taxon>Ascomycota</taxon>
        <taxon>Pezizomycotina</taxon>
        <taxon>Eurotiomycetes</taxon>
        <taxon>Eurotiomycetidae</taxon>
        <taxon>Eurotiales</taxon>
        <taxon>Aspergillaceae</taxon>
        <taxon>Penicillium</taxon>
    </lineage>
</organism>
<sequence length="63" mass="7249">MLYTASPFVVPEIGPLRWTFYVLLIWTGVLLVSILFVLFIPETYHPVYTFEAQGAETALGNWR</sequence>
<protein>
    <submittedName>
        <fullName evidence="2">MFS transporter</fullName>
    </submittedName>
</protein>
<dbReference type="Proteomes" id="UP001150879">
    <property type="component" value="Unassembled WGS sequence"/>
</dbReference>
<keyword evidence="1" id="KW-0812">Transmembrane</keyword>
<reference evidence="2" key="2">
    <citation type="journal article" date="2023" name="IMA Fungus">
        <title>Comparative genomic study of the Penicillium genus elucidates a diverse pangenome and 15 lateral gene transfer events.</title>
        <authorList>
            <person name="Petersen C."/>
            <person name="Sorensen T."/>
            <person name="Nielsen M.R."/>
            <person name="Sondergaard T.E."/>
            <person name="Sorensen J.L."/>
            <person name="Fitzpatrick D.A."/>
            <person name="Frisvad J.C."/>
            <person name="Nielsen K.L."/>
        </authorList>
    </citation>
    <scope>NUCLEOTIDE SEQUENCE</scope>
    <source>
        <strain evidence="2">IBT 16849</strain>
    </source>
</reference>
<feature type="transmembrane region" description="Helical" evidence="1">
    <location>
        <begin position="20"/>
        <end position="40"/>
    </location>
</feature>
<gene>
    <name evidence="2" type="ORF">N7472_002209</name>
</gene>
<accession>A0A9W9T1H2</accession>